<feature type="domain" description="Histidine kinase" evidence="11">
    <location>
        <begin position="219"/>
        <end position="424"/>
    </location>
</feature>
<evidence type="ECO:0000256" key="8">
    <source>
        <dbReference type="ARBA" id="ARBA00022989"/>
    </source>
</evidence>
<dbReference type="EC" id="2.7.13.3" evidence="3"/>
<dbReference type="PROSITE" id="PS50109">
    <property type="entry name" value="HIS_KIN"/>
    <property type="match status" value="1"/>
</dbReference>
<feature type="transmembrane region" description="Helical" evidence="10">
    <location>
        <begin position="12"/>
        <end position="31"/>
    </location>
</feature>
<gene>
    <name evidence="13" type="ORF">ABB28_13705</name>
</gene>
<keyword evidence="14" id="KW-1185">Reference proteome</keyword>
<evidence type="ECO:0000256" key="4">
    <source>
        <dbReference type="ARBA" id="ARBA00022553"/>
    </source>
</evidence>
<dbReference type="SUPFAM" id="SSF55874">
    <property type="entry name" value="ATPase domain of HSP90 chaperone/DNA topoisomerase II/histidine kinase"/>
    <property type="match status" value="1"/>
</dbReference>
<keyword evidence="4" id="KW-0597">Phosphoprotein</keyword>
<keyword evidence="8 10" id="KW-1133">Transmembrane helix</keyword>
<organism evidence="13 14">
    <name type="scientific">Stenotrophomonas chelatiphaga</name>
    <dbReference type="NCBI Taxonomy" id="517011"/>
    <lineage>
        <taxon>Bacteria</taxon>
        <taxon>Pseudomonadati</taxon>
        <taxon>Pseudomonadota</taxon>
        <taxon>Gammaproteobacteria</taxon>
        <taxon>Lysobacterales</taxon>
        <taxon>Lysobacteraceae</taxon>
        <taxon>Stenotrophomonas</taxon>
    </lineage>
</organism>
<keyword evidence="7 13" id="KW-0418">Kinase</keyword>
<dbReference type="Proteomes" id="UP000051386">
    <property type="component" value="Unassembled WGS sequence"/>
</dbReference>
<dbReference type="Pfam" id="PF02518">
    <property type="entry name" value="HATPase_c"/>
    <property type="match status" value="1"/>
</dbReference>
<evidence type="ECO:0000256" key="5">
    <source>
        <dbReference type="ARBA" id="ARBA00022679"/>
    </source>
</evidence>
<dbReference type="SUPFAM" id="SSF47384">
    <property type="entry name" value="Homodimeric domain of signal transducing histidine kinase"/>
    <property type="match status" value="1"/>
</dbReference>
<dbReference type="PANTHER" id="PTHR45436">
    <property type="entry name" value="SENSOR HISTIDINE KINASE YKOH"/>
    <property type="match status" value="1"/>
</dbReference>
<evidence type="ECO:0000259" key="11">
    <source>
        <dbReference type="PROSITE" id="PS50109"/>
    </source>
</evidence>
<dbReference type="PROSITE" id="PS50885">
    <property type="entry name" value="HAMP"/>
    <property type="match status" value="1"/>
</dbReference>
<dbReference type="InterPro" id="IPR003661">
    <property type="entry name" value="HisK_dim/P_dom"/>
</dbReference>
<evidence type="ECO:0000256" key="1">
    <source>
        <dbReference type="ARBA" id="ARBA00000085"/>
    </source>
</evidence>
<comment type="subcellular location">
    <subcellularLocation>
        <location evidence="2">Membrane</location>
    </subcellularLocation>
</comment>
<dbReference type="AlphaFoldDB" id="A0A0R0D243"/>
<dbReference type="SMART" id="SM00387">
    <property type="entry name" value="HATPase_c"/>
    <property type="match status" value="1"/>
</dbReference>
<dbReference type="InterPro" id="IPR036097">
    <property type="entry name" value="HisK_dim/P_sf"/>
</dbReference>
<evidence type="ECO:0000256" key="10">
    <source>
        <dbReference type="SAM" id="Phobius"/>
    </source>
</evidence>
<evidence type="ECO:0000256" key="6">
    <source>
        <dbReference type="ARBA" id="ARBA00022692"/>
    </source>
</evidence>
<dbReference type="GO" id="GO:0005886">
    <property type="term" value="C:plasma membrane"/>
    <property type="evidence" value="ECO:0007669"/>
    <property type="project" value="TreeGrafter"/>
</dbReference>
<evidence type="ECO:0000256" key="9">
    <source>
        <dbReference type="ARBA" id="ARBA00023012"/>
    </source>
</evidence>
<dbReference type="InterPro" id="IPR003660">
    <property type="entry name" value="HAMP_dom"/>
</dbReference>
<dbReference type="Gene3D" id="3.30.565.10">
    <property type="entry name" value="Histidine kinase-like ATPase, C-terminal domain"/>
    <property type="match status" value="1"/>
</dbReference>
<comment type="caution">
    <text evidence="13">The sequence shown here is derived from an EMBL/GenBank/DDBJ whole genome shotgun (WGS) entry which is preliminary data.</text>
</comment>
<dbReference type="InterPro" id="IPR003594">
    <property type="entry name" value="HATPase_dom"/>
</dbReference>
<name>A0A0R0D243_9GAMM</name>
<dbReference type="Pfam" id="PF00512">
    <property type="entry name" value="HisKA"/>
    <property type="match status" value="1"/>
</dbReference>
<evidence type="ECO:0000313" key="14">
    <source>
        <dbReference type="Proteomes" id="UP000051386"/>
    </source>
</evidence>
<dbReference type="PANTHER" id="PTHR45436:SF16">
    <property type="entry name" value="HISTIDINE KINASE"/>
    <property type="match status" value="1"/>
</dbReference>
<dbReference type="PATRIC" id="fig|517011.3.peg.2662"/>
<keyword evidence="9" id="KW-0902">Two-component regulatory system</keyword>
<dbReference type="CDD" id="cd00082">
    <property type="entry name" value="HisKA"/>
    <property type="match status" value="1"/>
</dbReference>
<dbReference type="Gene3D" id="1.10.287.130">
    <property type="match status" value="1"/>
</dbReference>
<evidence type="ECO:0000259" key="12">
    <source>
        <dbReference type="PROSITE" id="PS50885"/>
    </source>
</evidence>
<sequence>MAARPAPLYRRVLGWLLTYLALISLAVFGVGNNVHEHAEHAAWRALLNSELDSIILHSERDPQYRWQDSDTLSLYRLDQASTPETLRGLHPGLHDGIPIGERKAAVMVRQTETMGRLALALDISDFEALEQFATRWVLLAGLVMVIVTVVMARLGMQRVVRPLSLLAGDIGALKPGAPGQRISVDPRGSAELHTIANSLNDYLARNEQFVERERVFISTASHELRTPVAVITGAAELALEQPGLPERARQQMQRVQRTAEDVEELIELLLVLARDPARLAARAERIALAPLLLQIIEDHRHLLGDKDLTVGLQAAPVDVIAPLAVVQAAIGNLLRNAIENSGRGSIQLELTSAGVLTLRDPGHGMSPEEIAAIHARMARGLRNEHGGIGLELVARLCEHLGWTLHFEPVQPRGTLATLDVSASRSG</sequence>
<dbReference type="SMART" id="SM00388">
    <property type="entry name" value="HisKA"/>
    <property type="match status" value="1"/>
</dbReference>
<dbReference type="RefSeq" id="WP_057509143.1">
    <property type="nucleotide sequence ID" value="NZ_JANUEG010000022.1"/>
</dbReference>
<reference evidence="13 14" key="1">
    <citation type="submission" date="2015-05" db="EMBL/GenBank/DDBJ databases">
        <title>Genome sequencing and analysis of members of genus Stenotrophomonas.</title>
        <authorList>
            <person name="Patil P.P."/>
            <person name="Midha S."/>
            <person name="Patil P.B."/>
        </authorList>
    </citation>
    <scope>NUCLEOTIDE SEQUENCE [LARGE SCALE GENOMIC DNA]</scope>
    <source>
        <strain evidence="13 14">DSM 21508</strain>
    </source>
</reference>
<dbReference type="EMBL" id="LDJK01000064">
    <property type="protein sequence ID" value="KRG72834.1"/>
    <property type="molecule type" value="Genomic_DNA"/>
</dbReference>
<evidence type="ECO:0000256" key="2">
    <source>
        <dbReference type="ARBA" id="ARBA00004370"/>
    </source>
</evidence>
<dbReference type="InterPro" id="IPR050428">
    <property type="entry name" value="TCS_sensor_his_kinase"/>
</dbReference>
<proteinExistence type="predicted"/>
<evidence type="ECO:0000313" key="13">
    <source>
        <dbReference type="EMBL" id="KRG72834.1"/>
    </source>
</evidence>
<dbReference type="GO" id="GO:0000155">
    <property type="term" value="F:phosphorelay sensor kinase activity"/>
    <property type="evidence" value="ECO:0007669"/>
    <property type="project" value="InterPro"/>
</dbReference>
<feature type="transmembrane region" description="Helical" evidence="10">
    <location>
        <begin position="136"/>
        <end position="156"/>
    </location>
</feature>
<keyword evidence="6 10" id="KW-0812">Transmembrane</keyword>
<accession>A0A0R0D243</accession>
<dbReference type="InterPro" id="IPR036890">
    <property type="entry name" value="HATPase_C_sf"/>
</dbReference>
<protein>
    <recommendedName>
        <fullName evidence="3">histidine kinase</fullName>
        <ecNumber evidence="3">2.7.13.3</ecNumber>
    </recommendedName>
</protein>
<keyword evidence="5" id="KW-0808">Transferase</keyword>
<keyword evidence="10" id="KW-0472">Membrane</keyword>
<evidence type="ECO:0000256" key="7">
    <source>
        <dbReference type="ARBA" id="ARBA00022777"/>
    </source>
</evidence>
<dbReference type="InterPro" id="IPR005467">
    <property type="entry name" value="His_kinase_dom"/>
</dbReference>
<comment type="catalytic activity">
    <reaction evidence="1">
        <text>ATP + protein L-histidine = ADP + protein N-phospho-L-histidine.</text>
        <dbReference type="EC" id="2.7.13.3"/>
    </reaction>
</comment>
<evidence type="ECO:0000256" key="3">
    <source>
        <dbReference type="ARBA" id="ARBA00012438"/>
    </source>
</evidence>
<feature type="domain" description="HAMP" evidence="12">
    <location>
        <begin position="157"/>
        <end position="211"/>
    </location>
</feature>